<sequence>MSLTTIKVESAVRDRLAAVARARGTTMAGLLDAESRRLEAEQHWAAIEESYARIQREDPDGWREYLDELDSWDAATAGTDSSASSEWPEFNR</sequence>
<protein>
    <submittedName>
        <fullName evidence="1">Uncharacterized protein</fullName>
    </submittedName>
</protein>
<keyword evidence="2" id="KW-1185">Reference proteome</keyword>
<reference evidence="1 2" key="1">
    <citation type="submission" date="2017-06" db="EMBL/GenBank/DDBJ databases">
        <authorList>
            <person name="Kim H.J."/>
            <person name="Triplett B.A."/>
        </authorList>
    </citation>
    <scope>NUCLEOTIDE SEQUENCE [LARGE SCALE GENOMIC DNA]</scope>
    <source>
        <strain evidence="1">FRACA_ARgP5</strain>
    </source>
</reference>
<evidence type="ECO:0000313" key="1">
    <source>
        <dbReference type="EMBL" id="SNQ48373.1"/>
    </source>
</evidence>
<organism evidence="1 2">
    <name type="scientific">Frankia canadensis</name>
    <dbReference type="NCBI Taxonomy" id="1836972"/>
    <lineage>
        <taxon>Bacteria</taxon>
        <taxon>Bacillati</taxon>
        <taxon>Actinomycetota</taxon>
        <taxon>Actinomycetes</taxon>
        <taxon>Frankiales</taxon>
        <taxon>Frankiaceae</taxon>
        <taxon>Frankia</taxon>
    </lineage>
</organism>
<dbReference type="EMBL" id="FZMO01000160">
    <property type="protein sequence ID" value="SNQ48373.1"/>
    <property type="molecule type" value="Genomic_DNA"/>
</dbReference>
<evidence type="ECO:0000313" key="2">
    <source>
        <dbReference type="Proteomes" id="UP000234331"/>
    </source>
</evidence>
<dbReference type="OrthoDB" id="3537798at2"/>
<dbReference type="RefSeq" id="WP_101832062.1">
    <property type="nucleotide sequence ID" value="NZ_FZMO01000160.1"/>
</dbReference>
<name>A0A2I2KRS8_9ACTN</name>
<accession>A0A2I2KRS8</accession>
<proteinExistence type="predicted"/>
<gene>
    <name evidence="1" type="ORF">FRACA_2420004</name>
</gene>
<dbReference type="AlphaFoldDB" id="A0A2I2KRS8"/>
<dbReference type="Proteomes" id="UP000234331">
    <property type="component" value="Unassembled WGS sequence"/>
</dbReference>